<dbReference type="Pfam" id="PF00501">
    <property type="entry name" value="AMP-binding"/>
    <property type="match status" value="1"/>
</dbReference>
<keyword evidence="2" id="KW-0276">Fatty acid metabolism</keyword>
<comment type="caution">
    <text evidence="6">The sequence shown here is derived from an EMBL/GenBank/DDBJ whole genome shotgun (WGS) entry which is preliminary data.</text>
</comment>
<dbReference type="InterPro" id="IPR020845">
    <property type="entry name" value="AMP-binding_CS"/>
</dbReference>
<keyword evidence="1 6" id="KW-0436">Ligase</keyword>
<keyword evidence="3" id="KW-0443">Lipid metabolism</keyword>
<sequence length="867" mass="99091">MATQDNDQIYIASVENVNSDSMQMCSSHLQESTDSKRPPTISTELYRYRVSSLEDEALSSPLIPTLYEEPTFHGIIRNDTAEEILTKYNRPNGSYLLYMDKCEINRVSICILYNPKHLKKSYVLEGVLSFPRQTPSVKLESTGDTFTTIHGLIDYYSENPIHVDSLISRITFSPSKYSIKLGKGVKRDNDVIRKLSPLEKLLKIDIADDVLMKECYYNKNLPYYTSDMNGEVRIRRYMRENNVDPNVPLTIPRLLLSYVTTCPGNFIIKYKERGEWEGITYLELFDAALQVAKALRRCGLVSGRGVGLYGGNSPYWIISNLGIIMAGGVSVAISPNTTEIRLKQIALMTKLQFLFVGDAYYFSKVLTILDDVMVEHVILFPPHVSPGDSRGVDWATFNSRGCGENNDNITRIMRGLKPNKCCTILFSSGTTGTPKGVMLSHDNITRHMTDSMKFFNLRNYLGSKRSIILNYFPLSTTLAHMSDIYFNLMMKGTVYIIGTTPWMDYGLVECLKEVRPTFIIAGEQFWRGIYQRLSLEVEMSGYLKQKLYSWAENITEKEVTHANKNLKHKLFFSFVRFAFLEKIAGVLGLNECKICCSTYAPLPREVFEFLVKRNIFVLNTYGMTEATATVASTTPEDVKLTDGQIMSEIDYHILMEPGDEHIGEICISGRNLFMGYVDEEKLTQDAFVNIDTMEIPYYKTGDLGKLEGDKLTYHGRKIHHFRMKDGERVFPITLEDKLLERLPFMEYVIVLPNDTGELIALFTVKVKYNDEGDRTKELDAFAAHSCLYHLGINSILDVGAFMSHIQVREFITREMKEMNKEAISKNHHIKTWAFARGGFSVKTGEITTSYKLKRDVIYKHFIKREFD</sequence>
<dbReference type="GO" id="GO:0016020">
    <property type="term" value="C:membrane"/>
    <property type="evidence" value="ECO:0007669"/>
    <property type="project" value="TreeGrafter"/>
</dbReference>
<dbReference type="SUPFAM" id="SSF56801">
    <property type="entry name" value="Acetyl-CoA synthetase-like"/>
    <property type="match status" value="1"/>
</dbReference>
<feature type="domain" description="AMP-dependent synthetase/ligase" evidence="5">
    <location>
        <begin position="270"/>
        <end position="676"/>
    </location>
</feature>
<accession>A0AAV7JV23</accession>
<evidence type="ECO:0000256" key="1">
    <source>
        <dbReference type="ARBA" id="ARBA00022598"/>
    </source>
</evidence>
<reference evidence="6 7" key="1">
    <citation type="journal article" date="2023" name="BMC Biol.">
        <title>The compact genome of the sponge Oopsacas minuta (Hexactinellida) is lacking key metazoan core genes.</title>
        <authorList>
            <person name="Santini S."/>
            <person name="Schenkelaars Q."/>
            <person name="Jourda C."/>
            <person name="Duchesne M."/>
            <person name="Belahbib H."/>
            <person name="Rocher C."/>
            <person name="Selva M."/>
            <person name="Riesgo A."/>
            <person name="Vervoort M."/>
            <person name="Leys S.P."/>
            <person name="Kodjabachian L."/>
            <person name="Le Bivic A."/>
            <person name="Borchiellini C."/>
            <person name="Claverie J.M."/>
            <person name="Renard E."/>
        </authorList>
    </citation>
    <scope>NUCLEOTIDE SEQUENCE [LARGE SCALE GENOMIC DNA]</scope>
    <source>
        <strain evidence="6">SPO-2</strain>
    </source>
</reference>
<dbReference type="InterPro" id="IPR042099">
    <property type="entry name" value="ANL_N_sf"/>
</dbReference>
<dbReference type="InterPro" id="IPR036860">
    <property type="entry name" value="SH2_dom_sf"/>
</dbReference>
<protein>
    <recommendedName>
        <fullName evidence="4">long-chain-fatty-acid--CoA ligase</fullName>
        <ecNumber evidence="4">6.2.1.3</ecNumber>
    </recommendedName>
</protein>
<dbReference type="Proteomes" id="UP001165289">
    <property type="component" value="Unassembled WGS sequence"/>
</dbReference>
<keyword evidence="7" id="KW-1185">Reference proteome</keyword>
<evidence type="ECO:0000313" key="7">
    <source>
        <dbReference type="Proteomes" id="UP001165289"/>
    </source>
</evidence>
<dbReference type="AlphaFoldDB" id="A0AAV7JV23"/>
<evidence type="ECO:0000259" key="5">
    <source>
        <dbReference type="Pfam" id="PF00501"/>
    </source>
</evidence>
<name>A0AAV7JV23_9METZ</name>
<dbReference type="CDD" id="cd00173">
    <property type="entry name" value="SH2"/>
    <property type="match status" value="1"/>
</dbReference>
<evidence type="ECO:0000256" key="4">
    <source>
        <dbReference type="ARBA" id="ARBA00026121"/>
    </source>
</evidence>
<dbReference type="EMBL" id="JAKMXF010000297">
    <property type="protein sequence ID" value="KAI6652788.1"/>
    <property type="molecule type" value="Genomic_DNA"/>
</dbReference>
<organism evidence="6 7">
    <name type="scientific">Oopsacas minuta</name>
    <dbReference type="NCBI Taxonomy" id="111878"/>
    <lineage>
        <taxon>Eukaryota</taxon>
        <taxon>Metazoa</taxon>
        <taxon>Porifera</taxon>
        <taxon>Hexactinellida</taxon>
        <taxon>Hexasterophora</taxon>
        <taxon>Lyssacinosida</taxon>
        <taxon>Leucopsacidae</taxon>
        <taxon>Oopsacas</taxon>
    </lineage>
</organism>
<dbReference type="PANTHER" id="PTHR43272">
    <property type="entry name" value="LONG-CHAIN-FATTY-ACID--COA LIGASE"/>
    <property type="match status" value="1"/>
</dbReference>
<dbReference type="PANTHER" id="PTHR43272:SF32">
    <property type="entry name" value="AMP-DEPENDENT SYNTHETASE_LIGASE DOMAIN-CONTAINING PROTEIN"/>
    <property type="match status" value="1"/>
</dbReference>
<evidence type="ECO:0000256" key="2">
    <source>
        <dbReference type="ARBA" id="ARBA00022832"/>
    </source>
</evidence>
<dbReference type="GO" id="GO:0004467">
    <property type="term" value="F:long-chain fatty acid-CoA ligase activity"/>
    <property type="evidence" value="ECO:0007669"/>
    <property type="project" value="UniProtKB-EC"/>
</dbReference>
<evidence type="ECO:0000256" key="3">
    <source>
        <dbReference type="ARBA" id="ARBA00023098"/>
    </source>
</evidence>
<dbReference type="EC" id="6.2.1.3" evidence="4"/>
<dbReference type="SUPFAM" id="SSF55550">
    <property type="entry name" value="SH2 domain"/>
    <property type="match status" value="1"/>
</dbReference>
<gene>
    <name evidence="6" type="ORF">LOD99_4174</name>
</gene>
<dbReference type="GO" id="GO:0005783">
    <property type="term" value="C:endoplasmic reticulum"/>
    <property type="evidence" value="ECO:0007669"/>
    <property type="project" value="TreeGrafter"/>
</dbReference>
<dbReference type="PROSITE" id="PS00455">
    <property type="entry name" value="AMP_BINDING"/>
    <property type="match status" value="1"/>
</dbReference>
<dbReference type="Gene3D" id="3.30.505.10">
    <property type="entry name" value="SH2 domain"/>
    <property type="match status" value="1"/>
</dbReference>
<proteinExistence type="predicted"/>
<dbReference type="InterPro" id="IPR000873">
    <property type="entry name" value="AMP-dep_synth/lig_dom"/>
</dbReference>
<evidence type="ECO:0000313" key="6">
    <source>
        <dbReference type="EMBL" id="KAI6652788.1"/>
    </source>
</evidence>
<dbReference type="Gene3D" id="3.40.50.12780">
    <property type="entry name" value="N-terminal domain of ligase-like"/>
    <property type="match status" value="1"/>
</dbReference>